<dbReference type="OrthoDB" id="274726at2759"/>
<dbReference type="Pfam" id="PF07189">
    <property type="entry name" value="SF3b10"/>
    <property type="match status" value="1"/>
</dbReference>
<dbReference type="Proteomes" id="UP000695562">
    <property type="component" value="Unassembled WGS sequence"/>
</dbReference>
<dbReference type="InterPro" id="IPR009846">
    <property type="entry name" value="SF3b5/RDS3-10"/>
</dbReference>
<gene>
    <name evidence="3" type="ORF">CYY_008724</name>
</gene>
<protein>
    <recommendedName>
        <fullName evidence="2">Splicing factor subunit</fullName>
    </recommendedName>
</protein>
<dbReference type="GO" id="GO:0071011">
    <property type="term" value="C:precatalytic spliceosome"/>
    <property type="evidence" value="ECO:0007669"/>
    <property type="project" value="TreeGrafter"/>
</dbReference>
<accession>A0A8J4UWQ4</accession>
<comment type="similarity">
    <text evidence="1 2">Belongs to the SF3B5 family.</text>
</comment>
<proteinExistence type="inferred from homology"/>
<dbReference type="GO" id="GO:0000398">
    <property type="term" value="P:mRNA splicing, via spliceosome"/>
    <property type="evidence" value="ECO:0007669"/>
    <property type="project" value="UniProtKB-UniRule"/>
</dbReference>
<dbReference type="PIRSF" id="PIRSF037010">
    <property type="entry name" value="Splicing_factor_3B_subunit_5"/>
    <property type="match status" value="1"/>
</dbReference>
<keyword evidence="4" id="KW-1185">Reference proteome</keyword>
<sequence>MSERESLNSQLEHLQLRHVGTGHADITKYEWLTNQHRDTLSSYIGHPTFLSMISITENESMGRVRYNLLQRMVNPCGPPPKVKDDMQLDD</sequence>
<organism evidence="3 4">
    <name type="scientific">Polysphondylium violaceum</name>
    <dbReference type="NCBI Taxonomy" id="133409"/>
    <lineage>
        <taxon>Eukaryota</taxon>
        <taxon>Amoebozoa</taxon>
        <taxon>Evosea</taxon>
        <taxon>Eumycetozoa</taxon>
        <taxon>Dictyostelia</taxon>
        <taxon>Dictyosteliales</taxon>
        <taxon>Dictyosteliaceae</taxon>
        <taxon>Polysphondylium</taxon>
    </lineage>
</organism>
<reference evidence="3" key="1">
    <citation type="submission" date="2020-01" db="EMBL/GenBank/DDBJ databases">
        <title>Development of genomics and gene disruption for Polysphondylium violaceum indicates a role for the polyketide synthase stlB in stalk morphogenesis.</title>
        <authorList>
            <person name="Narita B."/>
            <person name="Kawabe Y."/>
            <person name="Kin K."/>
            <person name="Saito T."/>
            <person name="Gibbs R."/>
            <person name="Kuspa A."/>
            <person name="Muzny D."/>
            <person name="Queller D."/>
            <person name="Richards S."/>
            <person name="Strassman J."/>
            <person name="Sucgang R."/>
            <person name="Worley K."/>
            <person name="Schaap P."/>
        </authorList>
    </citation>
    <scope>NUCLEOTIDE SEQUENCE</scope>
    <source>
        <strain evidence="3">QSvi11</strain>
    </source>
</reference>
<evidence type="ECO:0000256" key="1">
    <source>
        <dbReference type="ARBA" id="ARBA00009568"/>
    </source>
</evidence>
<dbReference type="PANTHER" id="PTHR20978:SF0">
    <property type="entry name" value="SPLICING FACTOR 3B SUBUNIT 5"/>
    <property type="match status" value="1"/>
</dbReference>
<dbReference type="GO" id="GO:0005686">
    <property type="term" value="C:U2 snRNP"/>
    <property type="evidence" value="ECO:0007669"/>
    <property type="project" value="TreeGrafter"/>
</dbReference>
<dbReference type="EMBL" id="AJWJ01000566">
    <property type="protein sequence ID" value="KAF2069960.1"/>
    <property type="molecule type" value="Genomic_DNA"/>
</dbReference>
<name>A0A8J4UWQ4_9MYCE</name>
<evidence type="ECO:0000313" key="4">
    <source>
        <dbReference type="Proteomes" id="UP000695562"/>
    </source>
</evidence>
<dbReference type="InterPro" id="IPR017089">
    <property type="entry name" value="Splicing_factor_3B_subunit_5"/>
</dbReference>
<dbReference type="AlphaFoldDB" id="A0A8J4UWQ4"/>
<comment type="caution">
    <text evidence="3">The sequence shown here is derived from an EMBL/GenBank/DDBJ whole genome shotgun (WGS) entry which is preliminary data.</text>
</comment>
<dbReference type="PANTHER" id="PTHR20978">
    <property type="entry name" value="SPLICING FACTOR 3B SUBUNIT 5"/>
    <property type="match status" value="1"/>
</dbReference>
<evidence type="ECO:0000313" key="3">
    <source>
        <dbReference type="EMBL" id="KAF2069960.1"/>
    </source>
</evidence>
<evidence type="ECO:0000256" key="2">
    <source>
        <dbReference type="PIRNR" id="PIRNR037010"/>
    </source>
</evidence>